<dbReference type="PANTHER" id="PTHR24148">
    <property type="entry name" value="ANKYRIN REPEAT DOMAIN-CONTAINING PROTEIN 39 HOMOLOG-RELATED"/>
    <property type="match status" value="1"/>
</dbReference>
<dbReference type="EMBL" id="JAGMVJ010000002">
    <property type="protein sequence ID" value="KAH7093610.1"/>
    <property type="molecule type" value="Genomic_DNA"/>
</dbReference>
<comment type="caution">
    <text evidence="3">The sequence shown here is derived from an EMBL/GenBank/DDBJ whole genome shotgun (WGS) entry which is preliminary data.</text>
</comment>
<gene>
    <name evidence="3" type="ORF">FB567DRAFT_177318</name>
</gene>
<dbReference type="Pfam" id="PF06985">
    <property type="entry name" value="HET"/>
    <property type="match status" value="1"/>
</dbReference>
<evidence type="ECO:0000256" key="1">
    <source>
        <dbReference type="SAM" id="MobiDB-lite"/>
    </source>
</evidence>
<evidence type="ECO:0000313" key="3">
    <source>
        <dbReference type="EMBL" id="KAH7093610.1"/>
    </source>
</evidence>
<dbReference type="OrthoDB" id="194358at2759"/>
<name>A0A8K0RFV2_9PLEO</name>
<accession>A0A8K0RFV2</accession>
<sequence>METSSSSDIAQQVTAPPPSCNAPKASEKRVFQHSPLNHEVSSIRLVRILEPTTPGERVRCQIRHGSVEDEYTCLSYVWGEEDAEDLIEIDGSPFPVRNNLMAFLLTARSKPHIRSAWLYIDALCINQANVTERNHQVQQMGKIYSNATKVISWLGPSRDIQNFFHTILAGSSAAYSAAHKGAFFFYNCNYWTRAWITQEFALARHNVLMAGDVDMDRERLELLTGYWRFTRVRSRSPTVQAHLDLLAHMHGRSIFLLLHKFWDKKCSHLRDRIFSLSALCYEQSTLQVDYGSTRWDLAKKILRTCRDSFCLCSVRFLDHTLHIENDAGERERSIHRPFAQVELSIKPKDWPLSGGPSAYIVRDVRFTSITIFLGHLCGSSFTNVSIRFGSDSCVSHADEDVELETMWCKSQTKGCDFTILEDGETCKLSFSLDALLVLARVSYMDSELHDCCSWIENLGLGNAQKPDTRILKLC</sequence>
<dbReference type="Proteomes" id="UP000813461">
    <property type="component" value="Unassembled WGS sequence"/>
</dbReference>
<proteinExistence type="predicted"/>
<keyword evidence="4" id="KW-1185">Reference proteome</keyword>
<dbReference type="AlphaFoldDB" id="A0A8K0RFV2"/>
<protein>
    <submittedName>
        <fullName evidence="3">Heterokaryon incompatibility protein-domain-containing protein</fullName>
    </submittedName>
</protein>
<organism evidence="3 4">
    <name type="scientific">Paraphoma chrysanthemicola</name>
    <dbReference type="NCBI Taxonomy" id="798071"/>
    <lineage>
        <taxon>Eukaryota</taxon>
        <taxon>Fungi</taxon>
        <taxon>Dikarya</taxon>
        <taxon>Ascomycota</taxon>
        <taxon>Pezizomycotina</taxon>
        <taxon>Dothideomycetes</taxon>
        <taxon>Pleosporomycetidae</taxon>
        <taxon>Pleosporales</taxon>
        <taxon>Pleosporineae</taxon>
        <taxon>Phaeosphaeriaceae</taxon>
        <taxon>Paraphoma</taxon>
    </lineage>
</organism>
<evidence type="ECO:0000313" key="4">
    <source>
        <dbReference type="Proteomes" id="UP000813461"/>
    </source>
</evidence>
<feature type="compositionally biased region" description="Polar residues" evidence="1">
    <location>
        <begin position="1"/>
        <end position="14"/>
    </location>
</feature>
<reference evidence="3" key="1">
    <citation type="journal article" date="2021" name="Nat. Commun.">
        <title>Genetic determinants of endophytism in the Arabidopsis root mycobiome.</title>
        <authorList>
            <person name="Mesny F."/>
            <person name="Miyauchi S."/>
            <person name="Thiergart T."/>
            <person name="Pickel B."/>
            <person name="Atanasova L."/>
            <person name="Karlsson M."/>
            <person name="Huettel B."/>
            <person name="Barry K.W."/>
            <person name="Haridas S."/>
            <person name="Chen C."/>
            <person name="Bauer D."/>
            <person name="Andreopoulos W."/>
            <person name="Pangilinan J."/>
            <person name="LaButti K."/>
            <person name="Riley R."/>
            <person name="Lipzen A."/>
            <person name="Clum A."/>
            <person name="Drula E."/>
            <person name="Henrissat B."/>
            <person name="Kohler A."/>
            <person name="Grigoriev I.V."/>
            <person name="Martin F.M."/>
            <person name="Hacquard S."/>
        </authorList>
    </citation>
    <scope>NUCLEOTIDE SEQUENCE</scope>
    <source>
        <strain evidence="3">MPI-SDFR-AT-0120</strain>
    </source>
</reference>
<dbReference type="InterPro" id="IPR052895">
    <property type="entry name" value="HetReg/Transcr_Mod"/>
</dbReference>
<feature type="domain" description="Heterokaryon incompatibility" evidence="2">
    <location>
        <begin position="71"/>
        <end position="199"/>
    </location>
</feature>
<dbReference type="InterPro" id="IPR010730">
    <property type="entry name" value="HET"/>
</dbReference>
<evidence type="ECO:0000259" key="2">
    <source>
        <dbReference type="Pfam" id="PF06985"/>
    </source>
</evidence>
<feature type="region of interest" description="Disordered" evidence="1">
    <location>
        <begin position="1"/>
        <end position="26"/>
    </location>
</feature>
<dbReference type="PANTHER" id="PTHR24148:SF73">
    <property type="entry name" value="HET DOMAIN PROTEIN (AFU_ORTHOLOGUE AFUA_8G01020)"/>
    <property type="match status" value="1"/>
</dbReference>